<dbReference type="RefSeq" id="XP_001797844.1">
    <property type="nucleotide sequence ID" value="XM_001797792.1"/>
</dbReference>
<dbReference type="OrthoDB" id="3812487at2759"/>
<gene>
    <name evidence="1" type="ORF">JI435_075100</name>
</gene>
<dbReference type="AlphaFoldDB" id="A0A7U2F0F3"/>
<name>A0A7U2F0F3_PHANO</name>
<dbReference type="EMBL" id="CP069026">
    <property type="protein sequence ID" value="QRC94249.1"/>
    <property type="molecule type" value="Genomic_DNA"/>
</dbReference>
<accession>A0A7U2F0F3</accession>
<evidence type="ECO:0000313" key="1">
    <source>
        <dbReference type="EMBL" id="QRC94249.1"/>
    </source>
</evidence>
<protein>
    <submittedName>
        <fullName evidence="1">Uncharacterized protein</fullName>
    </submittedName>
</protein>
<dbReference type="Proteomes" id="UP000663193">
    <property type="component" value="Chromosome 4"/>
</dbReference>
<evidence type="ECO:0000313" key="2">
    <source>
        <dbReference type="Proteomes" id="UP000663193"/>
    </source>
</evidence>
<dbReference type="KEGG" id="pno:SNOG_07510"/>
<dbReference type="SUPFAM" id="SSF52047">
    <property type="entry name" value="RNI-like"/>
    <property type="match status" value="1"/>
</dbReference>
<reference evidence="2" key="1">
    <citation type="journal article" date="2021" name="BMC Genomics">
        <title>Chromosome-level genome assembly and manually-curated proteome of model necrotroph Parastagonospora nodorum Sn15 reveals a genome-wide trove of candidate effector homologs, and redundancy of virulence-related functions within an accessory chromosome.</title>
        <authorList>
            <person name="Bertazzoni S."/>
            <person name="Jones D.A.B."/>
            <person name="Phan H.T."/>
            <person name="Tan K.-C."/>
            <person name="Hane J.K."/>
        </authorList>
    </citation>
    <scope>NUCLEOTIDE SEQUENCE [LARGE SCALE GENOMIC DNA]</scope>
    <source>
        <strain evidence="2">SN15 / ATCC MYA-4574 / FGSC 10173)</strain>
    </source>
</reference>
<dbReference type="VEuPathDB" id="FungiDB:JI435_075100"/>
<proteinExistence type="predicted"/>
<organism evidence="1 2">
    <name type="scientific">Phaeosphaeria nodorum (strain SN15 / ATCC MYA-4574 / FGSC 10173)</name>
    <name type="common">Glume blotch fungus</name>
    <name type="synonym">Parastagonospora nodorum</name>
    <dbReference type="NCBI Taxonomy" id="321614"/>
    <lineage>
        <taxon>Eukaryota</taxon>
        <taxon>Fungi</taxon>
        <taxon>Dikarya</taxon>
        <taxon>Ascomycota</taxon>
        <taxon>Pezizomycotina</taxon>
        <taxon>Dothideomycetes</taxon>
        <taxon>Pleosporomycetidae</taxon>
        <taxon>Pleosporales</taxon>
        <taxon>Pleosporineae</taxon>
        <taxon>Phaeosphaeriaceae</taxon>
        <taxon>Parastagonospora</taxon>
    </lineage>
</organism>
<keyword evidence="2" id="KW-1185">Reference proteome</keyword>
<sequence length="405" mass="45904">MSPALLDISNELLDIVIDGLPEHHITKHFKREDVKQLRLVCQELEKRTRIRFGKEFFFRLVARIVPGGFDTAHHILDDAIFRESVCSLDIEIGPKLPPLQFDRVLPSRNGTFAADFARVVTHPPSSLKSLSIKSPCAPEGASIKIFKMIHHGFYKVITDFLQAISSSKELQLDNLSLGCGYVPGKQIPAVPMALDLLLLPTINWLDLLTIAPKLRDLEYDGRGSMFPGMYSIPSSLRDHPTLQRLSLGDLALTKNVLVEGLERCHATLTILCLADIRLAQGTWREVFHYLREYMYLGFVELMDLEQAELYVSLEPIIRQRPTVVDLENMTDFGPWENAILAMRPPPMVEADDEAARGKELEELLADDWILVVHNTRGMRIVELDDEQGDNLDEWLAILEAQHQLI</sequence>